<keyword evidence="12" id="KW-0249">Electron transport</keyword>
<comment type="cofactor">
    <cofactor evidence="1">
        <name>FMN</name>
        <dbReference type="ChEBI" id="CHEBI:58210"/>
    </cofactor>
</comment>
<dbReference type="AlphaFoldDB" id="A0A2B7XBU7"/>
<proteinExistence type="inferred from homology"/>
<dbReference type="InterPro" id="IPR001128">
    <property type="entry name" value="Cyt_P450"/>
</dbReference>
<dbReference type="PANTHER" id="PTHR24305:SF108">
    <property type="entry name" value="P450, PUTATIVE (EUROFUNG)-RELATED"/>
    <property type="match status" value="1"/>
</dbReference>
<evidence type="ECO:0000256" key="5">
    <source>
        <dbReference type="ARBA" id="ARBA00022448"/>
    </source>
</evidence>
<evidence type="ECO:0000256" key="19">
    <source>
        <dbReference type="RuleBase" id="RU000461"/>
    </source>
</evidence>
<comment type="cofactor">
    <cofactor evidence="3">
        <name>FAD</name>
        <dbReference type="ChEBI" id="CHEBI:57692"/>
    </cofactor>
</comment>
<dbReference type="PRINTS" id="PR00463">
    <property type="entry name" value="EP450I"/>
</dbReference>
<dbReference type="InterPro" id="IPR050121">
    <property type="entry name" value="Cytochrome_P450_monoxygenase"/>
</dbReference>
<dbReference type="STRING" id="1447883.A0A2B7XBU7"/>
<dbReference type="FunFam" id="1.10.630.10:FF:000040">
    <property type="entry name" value="Bifunctional cytochrome P450/NADPH--P450 reductase"/>
    <property type="match status" value="1"/>
</dbReference>
<evidence type="ECO:0000256" key="18">
    <source>
        <dbReference type="PIRSR" id="PIRSR602401-1"/>
    </source>
</evidence>
<gene>
    <name evidence="20" type="ORF">AJ80_08224</name>
</gene>
<dbReference type="InterPro" id="IPR002401">
    <property type="entry name" value="Cyt_P450_E_grp-I"/>
</dbReference>
<evidence type="ECO:0000256" key="3">
    <source>
        <dbReference type="ARBA" id="ARBA00001974"/>
    </source>
</evidence>
<comment type="caution">
    <text evidence="20">The sequence shown here is derived from an EMBL/GenBank/DDBJ whole genome shotgun (WGS) entry which is preliminary data.</text>
</comment>
<protein>
    <recommendedName>
        <fullName evidence="22">Cytochrome P450</fullName>
    </recommendedName>
</protein>
<evidence type="ECO:0000256" key="10">
    <source>
        <dbReference type="ARBA" id="ARBA00022827"/>
    </source>
</evidence>
<keyword evidence="13 19" id="KW-0560">Oxidoreductase</keyword>
<keyword evidence="14 18" id="KW-0408">Iron</keyword>
<dbReference type="Pfam" id="PF00067">
    <property type="entry name" value="p450"/>
    <property type="match status" value="1"/>
</dbReference>
<dbReference type="Proteomes" id="UP000224634">
    <property type="component" value="Unassembled WGS sequence"/>
</dbReference>
<dbReference type="GO" id="GO:0003958">
    <property type="term" value="F:NADPH-hemoprotein reductase activity"/>
    <property type="evidence" value="ECO:0007669"/>
    <property type="project" value="UniProtKB-EC"/>
</dbReference>
<evidence type="ECO:0000256" key="9">
    <source>
        <dbReference type="ARBA" id="ARBA00022723"/>
    </source>
</evidence>
<dbReference type="PANTHER" id="PTHR24305">
    <property type="entry name" value="CYTOCHROME P450"/>
    <property type="match status" value="1"/>
</dbReference>
<comment type="similarity">
    <text evidence="19">Belongs to the cytochrome P450 family.</text>
</comment>
<keyword evidence="21" id="KW-1185">Reference proteome</keyword>
<dbReference type="SUPFAM" id="SSF48264">
    <property type="entry name" value="Cytochrome P450"/>
    <property type="match status" value="1"/>
</dbReference>
<dbReference type="OrthoDB" id="1470350at2759"/>
<comment type="catalytic activity">
    <reaction evidence="16">
        <text>an organic molecule + reduced [NADPH--hemoprotein reductase] + O2 = an alcohol + oxidized [NADPH--hemoprotein reductase] + H2O + H(+)</text>
        <dbReference type="Rhea" id="RHEA:17149"/>
        <dbReference type="Rhea" id="RHEA-COMP:11964"/>
        <dbReference type="Rhea" id="RHEA-COMP:11965"/>
        <dbReference type="ChEBI" id="CHEBI:15377"/>
        <dbReference type="ChEBI" id="CHEBI:15378"/>
        <dbReference type="ChEBI" id="CHEBI:15379"/>
        <dbReference type="ChEBI" id="CHEBI:30879"/>
        <dbReference type="ChEBI" id="CHEBI:57618"/>
        <dbReference type="ChEBI" id="CHEBI:58210"/>
        <dbReference type="ChEBI" id="CHEBI:142491"/>
        <dbReference type="EC" id="1.14.14.1"/>
    </reaction>
</comment>
<evidence type="ECO:0000256" key="15">
    <source>
        <dbReference type="ARBA" id="ARBA00023033"/>
    </source>
</evidence>
<reference evidence="20 21" key="1">
    <citation type="submission" date="2017-10" db="EMBL/GenBank/DDBJ databases">
        <title>Comparative genomics in systemic dimorphic fungi from Ajellomycetaceae.</title>
        <authorList>
            <person name="Munoz J.F."/>
            <person name="Mcewen J.G."/>
            <person name="Clay O.K."/>
            <person name="Cuomo C.A."/>
        </authorList>
    </citation>
    <scope>NUCLEOTIDE SEQUENCE [LARGE SCALE GENOMIC DNA]</scope>
    <source>
        <strain evidence="20 21">UAMH7299</strain>
    </source>
</reference>
<keyword evidence="11" id="KW-0521">NADP</keyword>
<evidence type="ECO:0000256" key="1">
    <source>
        <dbReference type="ARBA" id="ARBA00001917"/>
    </source>
</evidence>
<dbReference type="GO" id="GO:0016712">
    <property type="term" value="F:oxidoreductase activity, acting on paired donors, with incorporation or reduction of molecular oxygen, reduced flavin or flavoprotein as one donor, and incorporation of one atom of oxygen"/>
    <property type="evidence" value="ECO:0007669"/>
    <property type="project" value="UniProtKB-EC"/>
</dbReference>
<evidence type="ECO:0008006" key="22">
    <source>
        <dbReference type="Google" id="ProtNLM"/>
    </source>
</evidence>
<dbReference type="GO" id="GO:0020037">
    <property type="term" value="F:heme binding"/>
    <property type="evidence" value="ECO:0007669"/>
    <property type="project" value="InterPro"/>
</dbReference>
<comment type="similarity">
    <text evidence="4">In the N-terminal section; belongs to the cytochrome P450 family.</text>
</comment>
<keyword evidence="9 18" id="KW-0479">Metal-binding</keyword>
<evidence type="ECO:0000313" key="21">
    <source>
        <dbReference type="Proteomes" id="UP000224634"/>
    </source>
</evidence>
<evidence type="ECO:0000256" key="17">
    <source>
        <dbReference type="ARBA" id="ARBA00049342"/>
    </source>
</evidence>
<evidence type="ECO:0000256" key="13">
    <source>
        <dbReference type="ARBA" id="ARBA00023002"/>
    </source>
</evidence>
<name>A0A2B7XBU7_POLH7</name>
<dbReference type="PROSITE" id="PS00086">
    <property type="entry name" value="CYTOCHROME_P450"/>
    <property type="match status" value="1"/>
</dbReference>
<evidence type="ECO:0000256" key="12">
    <source>
        <dbReference type="ARBA" id="ARBA00022982"/>
    </source>
</evidence>
<keyword evidence="15 19" id="KW-0503">Monooxygenase</keyword>
<evidence type="ECO:0000256" key="6">
    <source>
        <dbReference type="ARBA" id="ARBA00022617"/>
    </source>
</evidence>
<dbReference type="InterPro" id="IPR017972">
    <property type="entry name" value="Cyt_P450_CS"/>
</dbReference>
<evidence type="ECO:0000256" key="16">
    <source>
        <dbReference type="ARBA" id="ARBA00047827"/>
    </source>
</evidence>
<evidence type="ECO:0000313" key="20">
    <source>
        <dbReference type="EMBL" id="PGH06118.1"/>
    </source>
</evidence>
<dbReference type="EMBL" id="PDNA01000181">
    <property type="protein sequence ID" value="PGH06118.1"/>
    <property type="molecule type" value="Genomic_DNA"/>
</dbReference>
<comment type="catalytic activity">
    <reaction evidence="17">
        <text>2 oxidized [cytochrome P450] + NADPH = 2 reduced [cytochrome P450] + NADP(+) + H(+)</text>
        <dbReference type="Rhea" id="RHEA:24040"/>
        <dbReference type="Rhea" id="RHEA-COMP:14627"/>
        <dbReference type="Rhea" id="RHEA-COMP:14628"/>
        <dbReference type="ChEBI" id="CHEBI:15378"/>
        <dbReference type="ChEBI" id="CHEBI:55376"/>
        <dbReference type="ChEBI" id="CHEBI:57783"/>
        <dbReference type="ChEBI" id="CHEBI:58349"/>
        <dbReference type="ChEBI" id="CHEBI:60344"/>
        <dbReference type="EC" id="1.6.2.4"/>
    </reaction>
</comment>
<evidence type="ECO:0000256" key="14">
    <source>
        <dbReference type="ARBA" id="ARBA00023004"/>
    </source>
</evidence>
<dbReference type="Gene3D" id="1.10.630.10">
    <property type="entry name" value="Cytochrome P450"/>
    <property type="match status" value="1"/>
</dbReference>
<keyword evidence="8" id="KW-0288">FMN</keyword>
<sequence>MASPIPQPRGVPLLGNIFDIDQKNTWGSLRKLADKHGPIFKINALGHQIVFIGSAALLEEICDERRFRKCVTGPIVEIRRAVHDSLFTAFHGEESWGIAHRIMAPHVTPVAVQTSVDGIQDCVGDLIRKWTTTTTLEGADGATSTAQRIDVNSDLKRLDLATTLYCFAHQRENFLDDRPEPPMIAAMADATLESMKRPARPKLLTWLLHQRKFDRDIRTMRSFGADIVSSRKYVQTLPERDMLHSLLNDADPQTGKKLTDEQVIDEIINLFIGSATSPCLLAFALWYLIQHPEEIRKAREEIDSVLPEGSSRITTANLKKLVYCEAILREAFRLSAPAPGFNIEPIPAEDSASAAEKEEPIMLAGGKYAIPRNQAMIAILSAVNRDPEVFEDPESFKPERMLGEKYDRLPSAVKKGFGNGKRQCFGYLFAWQCCLIVLVEIIRKVDLKFEEGVGGEMDINGAFCVEPLGFLARVSARAE</sequence>
<dbReference type="GO" id="GO:0005506">
    <property type="term" value="F:iron ion binding"/>
    <property type="evidence" value="ECO:0007669"/>
    <property type="project" value="InterPro"/>
</dbReference>
<evidence type="ECO:0000256" key="4">
    <source>
        <dbReference type="ARBA" id="ARBA00010018"/>
    </source>
</evidence>
<keyword evidence="10" id="KW-0274">FAD</keyword>
<organism evidence="20 21">
    <name type="scientific">Polytolypa hystricis (strain UAMH7299)</name>
    <dbReference type="NCBI Taxonomy" id="1447883"/>
    <lineage>
        <taxon>Eukaryota</taxon>
        <taxon>Fungi</taxon>
        <taxon>Dikarya</taxon>
        <taxon>Ascomycota</taxon>
        <taxon>Pezizomycotina</taxon>
        <taxon>Eurotiomycetes</taxon>
        <taxon>Eurotiomycetidae</taxon>
        <taxon>Onygenales</taxon>
        <taxon>Onygenales incertae sedis</taxon>
        <taxon>Polytolypa</taxon>
    </lineage>
</organism>
<evidence type="ECO:0000256" key="7">
    <source>
        <dbReference type="ARBA" id="ARBA00022630"/>
    </source>
</evidence>
<accession>A0A2B7XBU7</accession>
<feature type="binding site" description="axial binding residue" evidence="18">
    <location>
        <position position="424"/>
    </location>
    <ligand>
        <name>heme</name>
        <dbReference type="ChEBI" id="CHEBI:30413"/>
    </ligand>
    <ligandPart>
        <name>Fe</name>
        <dbReference type="ChEBI" id="CHEBI:18248"/>
    </ligandPart>
</feature>
<comment type="cofactor">
    <cofactor evidence="2 18">
        <name>heme</name>
        <dbReference type="ChEBI" id="CHEBI:30413"/>
    </cofactor>
</comment>
<keyword evidence="7" id="KW-0285">Flavoprotein</keyword>
<dbReference type="InterPro" id="IPR036396">
    <property type="entry name" value="Cyt_P450_sf"/>
</dbReference>
<keyword evidence="6 18" id="KW-0349">Heme</keyword>
<evidence type="ECO:0000256" key="8">
    <source>
        <dbReference type="ARBA" id="ARBA00022643"/>
    </source>
</evidence>
<evidence type="ECO:0000256" key="11">
    <source>
        <dbReference type="ARBA" id="ARBA00022857"/>
    </source>
</evidence>
<evidence type="ECO:0000256" key="2">
    <source>
        <dbReference type="ARBA" id="ARBA00001971"/>
    </source>
</evidence>
<keyword evidence="5" id="KW-0813">Transport</keyword>